<name>A0AAD8GW62_9APIA</name>
<evidence type="ECO:0000256" key="1">
    <source>
        <dbReference type="SAM" id="Coils"/>
    </source>
</evidence>
<evidence type="ECO:0000313" key="3">
    <source>
        <dbReference type="EMBL" id="KAK1355060.1"/>
    </source>
</evidence>
<feature type="coiled-coil region" evidence="1">
    <location>
        <begin position="37"/>
        <end position="71"/>
    </location>
</feature>
<evidence type="ECO:0000313" key="4">
    <source>
        <dbReference type="EMBL" id="KAK1373015.1"/>
    </source>
</evidence>
<reference evidence="3" key="2">
    <citation type="submission" date="2023-05" db="EMBL/GenBank/DDBJ databases">
        <authorList>
            <person name="Schelkunov M.I."/>
        </authorList>
    </citation>
    <scope>NUCLEOTIDE SEQUENCE</scope>
    <source>
        <strain evidence="3">Hsosn_3</strain>
        <tissue evidence="3">Leaf</tissue>
    </source>
</reference>
<gene>
    <name evidence="4" type="ORF">POM88_029208</name>
    <name evidence="3" type="ORF">POM88_048316</name>
    <name evidence="2" type="ORF">POM88_054666</name>
</gene>
<reference evidence="3" key="1">
    <citation type="submission" date="2023-02" db="EMBL/GenBank/DDBJ databases">
        <title>Genome of toxic invasive species Heracleum sosnowskyi carries increased number of genes despite the absence of recent whole-genome duplications.</title>
        <authorList>
            <person name="Schelkunov M."/>
            <person name="Shtratnikova V."/>
            <person name="Makarenko M."/>
            <person name="Klepikova A."/>
            <person name="Omelchenko D."/>
            <person name="Novikova G."/>
            <person name="Obukhova E."/>
            <person name="Bogdanov V."/>
            <person name="Penin A."/>
            <person name="Logacheva M."/>
        </authorList>
    </citation>
    <scope>NUCLEOTIDE SEQUENCE</scope>
    <source>
        <strain evidence="3">Hsosn_3</strain>
        <tissue evidence="3">Leaf</tissue>
    </source>
</reference>
<dbReference type="EMBL" id="JAUIZM010000011">
    <property type="protein sequence ID" value="KAK1355060.1"/>
    <property type="molecule type" value="Genomic_DNA"/>
</dbReference>
<dbReference type="EMBL" id="JAUIZM010000007">
    <property type="protein sequence ID" value="KAK1373015.1"/>
    <property type="molecule type" value="Genomic_DNA"/>
</dbReference>
<dbReference type="Proteomes" id="UP001237642">
    <property type="component" value="Unassembled WGS sequence"/>
</dbReference>
<dbReference type="AlphaFoldDB" id="A0AAD8GW62"/>
<dbReference type="EMBL" id="JAUIZM010000065">
    <property type="protein sequence ID" value="KAK1350631.1"/>
    <property type="molecule type" value="Genomic_DNA"/>
</dbReference>
<accession>A0AAD8GW62</accession>
<proteinExistence type="predicted"/>
<comment type="caution">
    <text evidence="3">The sequence shown here is derived from an EMBL/GenBank/DDBJ whole genome shotgun (WGS) entry which is preliminary data.</text>
</comment>
<keyword evidence="5" id="KW-1185">Reference proteome</keyword>
<evidence type="ECO:0000313" key="5">
    <source>
        <dbReference type="Proteomes" id="UP001237642"/>
    </source>
</evidence>
<keyword evidence="1" id="KW-0175">Coiled coil</keyword>
<protein>
    <submittedName>
        <fullName evidence="3">Uncharacterized protein</fullName>
    </submittedName>
</protein>
<sequence length="101" mass="11378">MASGSRPSDSQLYSFNNFSDEEDSLMAAIDAYEPPVKENIEKSLTNLNVNIATMAQQLEELKRSHQEFSANFIKQEQLLSDEITLLRIEVTKLRKGNEGGL</sequence>
<organism evidence="3 5">
    <name type="scientific">Heracleum sosnowskyi</name>
    <dbReference type="NCBI Taxonomy" id="360622"/>
    <lineage>
        <taxon>Eukaryota</taxon>
        <taxon>Viridiplantae</taxon>
        <taxon>Streptophyta</taxon>
        <taxon>Embryophyta</taxon>
        <taxon>Tracheophyta</taxon>
        <taxon>Spermatophyta</taxon>
        <taxon>Magnoliopsida</taxon>
        <taxon>eudicotyledons</taxon>
        <taxon>Gunneridae</taxon>
        <taxon>Pentapetalae</taxon>
        <taxon>asterids</taxon>
        <taxon>campanulids</taxon>
        <taxon>Apiales</taxon>
        <taxon>Apiaceae</taxon>
        <taxon>Apioideae</taxon>
        <taxon>apioid superclade</taxon>
        <taxon>Tordylieae</taxon>
        <taxon>Tordyliinae</taxon>
        <taxon>Heracleum</taxon>
    </lineage>
</organism>
<evidence type="ECO:0000313" key="2">
    <source>
        <dbReference type="EMBL" id="KAK1350631.1"/>
    </source>
</evidence>